<accession>E8T540</accession>
<gene>
    <name evidence="1" type="ordered locus">Theam_1615</name>
</gene>
<dbReference type="KEGG" id="tam:Theam_1615"/>
<dbReference type="STRING" id="648996.Theam_1615"/>
<evidence type="ECO:0000313" key="2">
    <source>
        <dbReference type="Proteomes" id="UP000006362"/>
    </source>
</evidence>
<dbReference type="AlphaFoldDB" id="E8T540"/>
<proteinExistence type="predicted"/>
<name>E8T540_THEA1</name>
<dbReference type="RefSeq" id="WP_013538357.1">
    <property type="nucleotide sequence ID" value="NC_014926.1"/>
</dbReference>
<dbReference type="EMBL" id="CP002444">
    <property type="protein sequence ID" value="ADU97572.1"/>
    <property type="molecule type" value="Genomic_DNA"/>
</dbReference>
<dbReference type="Proteomes" id="UP000006362">
    <property type="component" value="Chromosome"/>
</dbReference>
<dbReference type="HOGENOM" id="CLU_1712396_0_0_0"/>
<evidence type="ECO:0000313" key="1">
    <source>
        <dbReference type="EMBL" id="ADU97572.1"/>
    </source>
</evidence>
<keyword evidence="2" id="KW-1185">Reference proteome</keyword>
<reference evidence="1" key="1">
    <citation type="submission" date="2011-01" db="EMBL/GenBank/DDBJ databases">
        <title>Complete sequence of chromosome of Thermovibrio ammonificans HB-1.</title>
        <authorList>
            <consortium name="US DOE Joint Genome Institute"/>
            <person name="Lucas S."/>
            <person name="Copeland A."/>
            <person name="Lapidus A."/>
            <person name="Cheng J.-F."/>
            <person name="Goodwin L."/>
            <person name="Pitluck S."/>
            <person name="Davenport K."/>
            <person name="Detter J.C."/>
            <person name="Han C."/>
            <person name="Tapia R."/>
            <person name="Land M."/>
            <person name="Hauser L."/>
            <person name="Kyrpides N."/>
            <person name="Ivanova N."/>
            <person name="Ovchinnikova G."/>
            <person name="Vetriani C."/>
            <person name="Woyke T."/>
        </authorList>
    </citation>
    <scope>NUCLEOTIDE SEQUENCE [LARGE SCALE GENOMIC DNA]</scope>
    <source>
        <strain evidence="1">HB-1</strain>
    </source>
</reference>
<protein>
    <submittedName>
        <fullName evidence="1">Uncharacterized protein</fullName>
    </submittedName>
</protein>
<sequence length="153" mass="18518">MKLFFMRFFDYESEATLVFKVKREFNSPEELYVKVAEIFKKYLELYYYEEMEERKRMELGPPIDPAGVNLFSFYESVLEEDFKKSNIYDETPPFAWIKHGFFKNLNELGLEVVEPDYEILVYGHFSPKESKPLWYLKGSEESPESIHYWLKRV</sequence>
<organism evidence="1 2">
    <name type="scientific">Thermovibrio ammonificans (strain DSM 15698 / JCM 12110 / HB-1)</name>
    <dbReference type="NCBI Taxonomy" id="648996"/>
    <lineage>
        <taxon>Bacteria</taxon>
        <taxon>Pseudomonadati</taxon>
        <taxon>Aquificota</taxon>
        <taxon>Aquificia</taxon>
        <taxon>Desulfurobacteriales</taxon>
        <taxon>Desulfurobacteriaceae</taxon>
        <taxon>Thermovibrio</taxon>
    </lineage>
</organism>